<dbReference type="InterPro" id="IPR027706">
    <property type="entry name" value="PGP_Pase"/>
</dbReference>
<dbReference type="EMBL" id="JH795879">
    <property type="protein sequence ID" value="EJT96870.1"/>
    <property type="molecule type" value="Genomic_DNA"/>
</dbReference>
<gene>
    <name evidence="2" type="ORF">DACRYDRAFT_25339</name>
</gene>
<evidence type="ECO:0008006" key="4">
    <source>
        <dbReference type="Google" id="ProtNLM"/>
    </source>
</evidence>
<evidence type="ECO:0000313" key="2">
    <source>
        <dbReference type="EMBL" id="EJT96870.1"/>
    </source>
</evidence>
<dbReference type="GeneID" id="63689184"/>
<feature type="region of interest" description="Disordered" evidence="1">
    <location>
        <begin position="117"/>
        <end position="141"/>
    </location>
</feature>
<evidence type="ECO:0000256" key="1">
    <source>
        <dbReference type="SAM" id="MobiDB-lite"/>
    </source>
</evidence>
<evidence type="ECO:0000313" key="3">
    <source>
        <dbReference type="Proteomes" id="UP000030653"/>
    </source>
</evidence>
<sequence>MPIIRHVFTALRIITKPSVLVPNLAVKSVANINFANLREAGYEGVVIDRDNCLTKPRQDVLVPSLKDAWSSCLESFPPSRVLIVSNSAGTSKDASFLQAEALTRNLGVPVMLHEAPKPWVKRPPTPSAEGVSTDTKPVQPRKVPTPRLVVIGDRLSTDIVLGARLPKSFSIWTTQVWEEESAGVRIVRLVEGSVLSAVKGWRGWRRKRRGLEPEGEPKEFVIDVPVAPQPEKKSMVEFCPISSSK</sequence>
<keyword evidence="3" id="KW-1185">Reference proteome</keyword>
<protein>
    <recommendedName>
        <fullName evidence="4">HAD-superfamily phosphatase</fullName>
    </recommendedName>
</protein>
<dbReference type="Proteomes" id="UP000030653">
    <property type="component" value="Unassembled WGS sequence"/>
</dbReference>
<dbReference type="HOGENOM" id="CLU_056221_1_0_1"/>
<organism evidence="2 3">
    <name type="scientific">Dacryopinax primogenitus (strain DJM 731)</name>
    <name type="common">Brown rot fungus</name>
    <dbReference type="NCBI Taxonomy" id="1858805"/>
    <lineage>
        <taxon>Eukaryota</taxon>
        <taxon>Fungi</taxon>
        <taxon>Dikarya</taxon>
        <taxon>Basidiomycota</taxon>
        <taxon>Agaricomycotina</taxon>
        <taxon>Dacrymycetes</taxon>
        <taxon>Dacrymycetales</taxon>
        <taxon>Dacrymycetaceae</taxon>
        <taxon>Dacryopinax</taxon>
    </lineage>
</organism>
<dbReference type="OMA" id="MLMANMM"/>
<dbReference type="OrthoDB" id="198652at2759"/>
<name>M5FN58_DACPD</name>
<dbReference type="Gene3D" id="3.40.50.1000">
    <property type="entry name" value="HAD superfamily/HAD-like"/>
    <property type="match status" value="1"/>
</dbReference>
<proteinExistence type="predicted"/>
<accession>M5FN58</accession>
<dbReference type="GO" id="GO:0008962">
    <property type="term" value="F:phosphatidylglycerophosphatase activity"/>
    <property type="evidence" value="ECO:0007669"/>
    <property type="project" value="InterPro"/>
</dbReference>
<reference evidence="2 3" key="1">
    <citation type="journal article" date="2012" name="Science">
        <title>The Paleozoic origin of enzymatic lignin decomposition reconstructed from 31 fungal genomes.</title>
        <authorList>
            <person name="Floudas D."/>
            <person name="Binder M."/>
            <person name="Riley R."/>
            <person name="Barry K."/>
            <person name="Blanchette R.A."/>
            <person name="Henrissat B."/>
            <person name="Martinez A.T."/>
            <person name="Otillar R."/>
            <person name="Spatafora J.W."/>
            <person name="Yadav J.S."/>
            <person name="Aerts A."/>
            <person name="Benoit I."/>
            <person name="Boyd A."/>
            <person name="Carlson A."/>
            <person name="Copeland A."/>
            <person name="Coutinho P.M."/>
            <person name="de Vries R.P."/>
            <person name="Ferreira P."/>
            <person name="Findley K."/>
            <person name="Foster B."/>
            <person name="Gaskell J."/>
            <person name="Glotzer D."/>
            <person name="Gorecki P."/>
            <person name="Heitman J."/>
            <person name="Hesse C."/>
            <person name="Hori C."/>
            <person name="Igarashi K."/>
            <person name="Jurgens J.A."/>
            <person name="Kallen N."/>
            <person name="Kersten P."/>
            <person name="Kohler A."/>
            <person name="Kuees U."/>
            <person name="Kumar T.K.A."/>
            <person name="Kuo A."/>
            <person name="LaButti K."/>
            <person name="Larrondo L.F."/>
            <person name="Lindquist E."/>
            <person name="Ling A."/>
            <person name="Lombard V."/>
            <person name="Lucas S."/>
            <person name="Lundell T."/>
            <person name="Martin R."/>
            <person name="McLaughlin D.J."/>
            <person name="Morgenstern I."/>
            <person name="Morin E."/>
            <person name="Murat C."/>
            <person name="Nagy L.G."/>
            <person name="Nolan M."/>
            <person name="Ohm R.A."/>
            <person name="Patyshakuliyeva A."/>
            <person name="Rokas A."/>
            <person name="Ruiz-Duenas F.J."/>
            <person name="Sabat G."/>
            <person name="Salamov A."/>
            <person name="Samejima M."/>
            <person name="Schmutz J."/>
            <person name="Slot J.C."/>
            <person name="St John F."/>
            <person name="Stenlid J."/>
            <person name="Sun H."/>
            <person name="Sun S."/>
            <person name="Syed K."/>
            <person name="Tsang A."/>
            <person name="Wiebenga A."/>
            <person name="Young D."/>
            <person name="Pisabarro A."/>
            <person name="Eastwood D.C."/>
            <person name="Martin F."/>
            <person name="Cullen D."/>
            <person name="Grigoriev I.V."/>
            <person name="Hibbett D.S."/>
        </authorList>
    </citation>
    <scope>NUCLEOTIDE SEQUENCE [LARGE SCALE GENOMIC DNA]</scope>
    <source>
        <strain evidence="2 3">DJM-731 SS1</strain>
    </source>
</reference>
<dbReference type="InterPro" id="IPR023214">
    <property type="entry name" value="HAD_sf"/>
</dbReference>
<dbReference type="AlphaFoldDB" id="M5FN58"/>
<dbReference type="Pfam" id="PF09419">
    <property type="entry name" value="PGP_phosphatase"/>
    <property type="match status" value="1"/>
</dbReference>
<dbReference type="STRING" id="1858805.M5FN58"/>
<dbReference type="RefSeq" id="XP_040623768.1">
    <property type="nucleotide sequence ID" value="XM_040774122.1"/>
</dbReference>